<dbReference type="Proteomes" id="UP001165565">
    <property type="component" value="Unassembled WGS sequence"/>
</dbReference>
<dbReference type="InterPro" id="IPR036390">
    <property type="entry name" value="WH_DNA-bd_sf"/>
</dbReference>
<name>A0AA41ZB59_9SPHN</name>
<feature type="domain" description="HTH deoR-type" evidence="3">
    <location>
        <begin position="2"/>
        <end position="57"/>
    </location>
</feature>
<dbReference type="SUPFAM" id="SSF46785">
    <property type="entry name" value="Winged helix' DNA-binding domain"/>
    <property type="match status" value="1"/>
</dbReference>
<sequence length="319" mass="34796">MRASRLLSILILLQIHGRVSARTLAERFEVSKRTIYRDVDELSAAGVPIYAERGAAGGFALLDGWQTRLTGMTGEEAEAILLSGMPSAAADLGYGETAATARLKLFAAMSAPSSAAAQRVADRFHFDPIPWHRRPAPRREDLRLLARAVWECRRLQLVYDSWGGPKPRTLEPLGIVLKAGEYYFVALRRGQPAIHKLDYARDLVLLDEGFARPPDFDLAAAWRDALARFEAGLRRDVATLRVAPAAMSRLGSLNADVTEPILSATPEADGWRRVTVPIESIDFAAGQLLGFAAAIEVLAPAALRAELKKRAEAVTALYG</sequence>
<dbReference type="InterPro" id="IPR051534">
    <property type="entry name" value="CBASS_pafABC_assoc_protein"/>
</dbReference>
<dbReference type="InterPro" id="IPR001034">
    <property type="entry name" value="DeoR_HTH"/>
</dbReference>
<dbReference type="InterPro" id="IPR013196">
    <property type="entry name" value="HTH_11"/>
</dbReference>
<dbReference type="AlphaFoldDB" id="A0AA41ZB59"/>
<dbReference type="RefSeq" id="WP_179514087.1">
    <property type="nucleotide sequence ID" value="NZ_JANFAV010000001.1"/>
</dbReference>
<organism evidence="4 5">
    <name type="scientific">Sphingomonas lycopersici</name>
    <dbReference type="NCBI Taxonomy" id="2951807"/>
    <lineage>
        <taxon>Bacteria</taxon>
        <taxon>Pseudomonadati</taxon>
        <taxon>Pseudomonadota</taxon>
        <taxon>Alphaproteobacteria</taxon>
        <taxon>Sphingomonadales</taxon>
        <taxon>Sphingomonadaceae</taxon>
        <taxon>Sphingomonas</taxon>
    </lineage>
</organism>
<dbReference type="Gene3D" id="1.10.10.10">
    <property type="entry name" value="Winged helix-like DNA-binding domain superfamily/Winged helix DNA-binding domain"/>
    <property type="match status" value="1"/>
</dbReference>
<dbReference type="PIRSF" id="PIRSF016838">
    <property type="entry name" value="PafC"/>
    <property type="match status" value="1"/>
</dbReference>
<keyword evidence="2" id="KW-0804">Transcription</keyword>
<evidence type="ECO:0000313" key="4">
    <source>
        <dbReference type="EMBL" id="MCW6533664.1"/>
    </source>
</evidence>
<dbReference type="InterPro" id="IPR057727">
    <property type="entry name" value="WCX_dom"/>
</dbReference>
<comment type="caution">
    <text evidence="4">The sequence shown here is derived from an EMBL/GenBank/DDBJ whole genome shotgun (WGS) entry which is preliminary data.</text>
</comment>
<dbReference type="EMBL" id="JANFAV010000001">
    <property type="protein sequence ID" value="MCW6533664.1"/>
    <property type="molecule type" value="Genomic_DNA"/>
</dbReference>
<keyword evidence="1" id="KW-0805">Transcription regulation</keyword>
<dbReference type="PANTHER" id="PTHR34580">
    <property type="match status" value="1"/>
</dbReference>
<dbReference type="PROSITE" id="PS51000">
    <property type="entry name" value="HTH_DEOR_2"/>
    <property type="match status" value="1"/>
</dbReference>
<dbReference type="GO" id="GO:0003700">
    <property type="term" value="F:DNA-binding transcription factor activity"/>
    <property type="evidence" value="ECO:0007669"/>
    <property type="project" value="InterPro"/>
</dbReference>
<dbReference type="InterPro" id="IPR036388">
    <property type="entry name" value="WH-like_DNA-bd_sf"/>
</dbReference>
<protein>
    <submittedName>
        <fullName evidence="4">WYL domain-containing protein</fullName>
    </submittedName>
</protein>
<dbReference type="InterPro" id="IPR028349">
    <property type="entry name" value="PafC-like"/>
</dbReference>
<evidence type="ECO:0000259" key="3">
    <source>
        <dbReference type="PROSITE" id="PS51000"/>
    </source>
</evidence>
<dbReference type="InterPro" id="IPR026881">
    <property type="entry name" value="WYL_dom"/>
</dbReference>
<reference evidence="4" key="1">
    <citation type="submission" date="2022-06" db="EMBL/GenBank/DDBJ databases">
        <title>Sphingomonas sp. nov. isolated from rhizosphere soil of tomato.</title>
        <authorList>
            <person name="Dong H."/>
            <person name="Gao R."/>
        </authorList>
    </citation>
    <scope>NUCLEOTIDE SEQUENCE</scope>
    <source>
        <strain evidence="4">MMSM24</strain>
    </source>
</reference>
<evidence type="ECO:0000256" key="1">
    <source>
        <dbReference type="ARBA" id="ARBA00023015"/>
    </source>
</evidence>
<proteinExistence type="predicted"/>
<dbReference type="Pfam" id="PF13280">
    <property type="entry name" value="WYL"/>
    <property type="match status" value="1"/>
</dbReference>
<keyword evidence="5" id="KW-1185">Reference proteome</keyword>
<dbReference type="PROSITE" id="PS52050">
    <property type="entry name" value="WYL"/>
    <property type="match status" value="1"/>
</dbReference>
<accession>A0AA41ZB59</accession>
<evidence type="ECO:0000256" key="2">
    <source>
        <dbReference type="ARBA" id="ARBA00023163"/>
    </source>
</evidence>
<dbReference type="Pfam" id="PF25583">
    <property type="entry name" value="WCX"/>
    <property type="match status" value="1"/>
</dbReference>
<dbReference type="Pfam" id="PF08279">
    <property type="entry name" value="HTH_11"/>
    <property type="match status" value="1"/>
</dbReference>
<evidence type="ECO:0000313" key="5">
    <source>
        <dbReference type="Proteomes" id="UP001165565"/>
    </source>
</evidence>
<dbReference type="PANTHER" id="PTHR34580:SF1">
    <property type="entry name" value="PROTEIN PAFC"/>
    <property type="match status" value="1"/>
</dbReference>
<gene>
    <name evidence="4" type="ORF">NEE01_02560</name>
</gene>